<evidence type="ECO:0000256" key="6">
    <source>
        <dbReference type="RuleBase" id="RU365002"/>
    </source>
</evidence>
<feature type="compositionally biased region" description="Basic and acidic residues" evidence="7">
    <location>
        <begin position="156"/>
        <end position="182"/>
    </location>
</feature>
<comment type="caution">
    <text evidence="8">The sequence shown here is derived from an EMBL/GenBank/DDBJ whole genome shotgun (WGS) entry which is preliminary data.</text>
</comment>
<evidence type="ECO:0000313" key="8">
    <source>
        <dbReference type="EMBL" id="KAF2152352.1"/>
    </source>
</evidence>
<dbReference type="Pfam" id="PF10343">
    <property type="entry name" value="Q_salvage"/>
    <property type="match status" value="2"/>
</dbReference>
<evidence type="ECO:0000256" key="4">
    <source>
        <dbReference type="ARBA" id="ARBA00035393"/>
    </source>
</evidence>
<keyword evidence="9" id="KW-1185">Reference proteome</keyword>
<comment type="function">
    <text evidence="6">Catalyzes the hydrolysis of queuosine 5'-phosphate, releasing the nucleobase queuine (q). Is required for salvage of queuine from exogenous queuosine (Q) that is imported and then converted to queuosine 5'-phosphate intracellularly.</text>
</comment>
<feature type="region of interest" description="Disordered" evidence="7">
    <location>
        <begin position="149"/>
        <end position="205"/>
    </location>
</feature>
<evidence type="ECO:0000256" key="2">
    <source>
        <dbReference type="ARBA" id="ARBA00035119"/>
    </source>
</evidence>
<evidence type="ECO:0000313" key="9">
    <source>
        <dbReference type="Proteomes" id="UP000799439"/>
    </source>
</evidence>
<evidence type="ECO:0000256" key="7">
    <source>
        <dbReference type="SAM" id="MobiDB-lite"/>
    </source>
</evidence>
<dbReference type="GO" id="GO:0006400">
    <property type="term" value="P:tRNA modification"/>
    <property type="evidence" value="ECO:0007669"/>
    <property type="project" value="TreeGrafter"/>
</dbReference>
<dbReference type="OrthoDB" id="416777at2759"/>
<dbReference type="PANTHER" id="PTHR21314:SF0">
    <property type="entry name" value="QUEUOSINE 5'-PHOSPHATE N-GLYCOSYLASE_HYDROLASE"/>
    <property type="match status" value="1"/>
</dbReference>
<accession>A0A9P4MGN0</accession>
<dbReference type="EMBL" id="ML996086">
    <property type="protein sequence ID" value="KAF2152352.1"/>
    <property type="molecule type" value="Genomic_DNA"/>
</dbReference>
<gene>
    <name evidence="8" type="ORF">K461DRAFT_278585</name>
</gene>
<keyword evidence="1 6" id="KW-0378">Hydrolase</keyword>
<dbReference type="PANTHER" id="PTHR21314">
    <property type="entry name" value="QUEUOSINE 5'-PHOSPHATE N-GLYCOSYLASE_HYDROLASE-RELATED"/>
    <property type="match status" value="1"/>
</dbReference>
<comment type="catalytic activity">
    <reaction evidence="5 6">
        <text>queuosine 5'-phosphate + H2O = queuine + D-ribose 5-phosphate</text>
        <dbReference type="Rhea" id="RHEA:75387"/>
        <dbReference type="ChEBI" id="CHEBI:15377"/>
        <dbReference type="ChEBI" id="CHEBI:17433"/>
        <dbReference type="ChEBI" id="CHEBI:78346"/>
        <dbReference type="ChEBI" id="CHEBI:194371"/>
    </reaction>
    <physiologicalReaction direction="left-to-right" evidence="5 6">
        <dbReference type="Rhea" id="RHEA:75388"/>
    </physiologicalReaction>
</comment>
<evidence type="ECO:0000256" key="5">
    <source>
        <dbReference type="ARBA" id="ARBA00048204"/>
    </source>
</evidence>
<reference evidence="8" key="1">
    <citation type="journal article" date="2020" name="Stud. Mycol.">
        <title>101 Dothideomycetes genomes: a test case for predicting lifestyles and emergence of pathogens.</title>
        <authorList>
            <person name="Haridas S."/>
            <person name="Albert R."/>
            <person name="Binder M."/>
            <person name="Bloem J."/>
            <person name="Labutti K."/>
            <person name="Salamov A."/>
            <person name="Andreopoulos B."/>
            <person name="Baker S."/>
            <person name="Barry K."/>
            <person name="Bills G."/>
            <person name="Bluhm B."/>
            <person name="Cannon C."/>
            <person name="Castanera R."/>
            <person name="Culley D."/>
            <person name="Daum C."/>
            <person name="Ezra D."/>
            <person name="Gonzalez J."/>
            <person name="Henrissat B."/>
            <person name="Kuo A."/>
            <person name="Liang C."/>
            <person name="Lipzen A."/>
            <person name="Lutzoni F."/>
            <person name="Magnuson J."/>
            <person name="Mondo S."/>
            <person name="Nolan M."/>
            <person name="Ohm R."/>
            <person name="Pangilinan J."/>
            <person name="Park H.-J."/>
            <person name="Ramirez L."/>
            <person name="Alfaro M."/>
            <person name="Sun H."/>
            <person name="Tritt A."/>
            <person name="Yoshinaga Y."/>
            <person name="Zwiers L.-H."/>
            <person name="Turgeon B."/>
            <person name="Goodwin S."/>
            <person name="Spatafora J."/>
            <person name="Crous P."/>
            <person name="Grigoriev I."/>
        </authorList>
    </citation>
    <scope>NUCLEOTIDE SEQUENCE</scope>
    <source>
        <strain evidence="8">CBS 260.36</strain>
    </source>
</reference>
<comment type="similarity">
    <text evidence="2 6">Belongs to the QNG1 protein family.</text>
</comment>
<dbReference type="InterPro" id="IPR019438">
    <property type="entry name" value="Q_salvage"/>
</dbReference>
<dbReference type="Proteomes" id="UP000799439">
    <property type="component" value="Unassembled WGS sequence"/>
</dbReference>
<name>A0A9P4MGN0_9PEZI</name>
<dbReference type="GO" id="GO:0016787">
    <property type="term" value="F:hydrolase activity"/>
    <property type="evidence" value="ECO:0007669"/>
    <property type="project" value="UniProtKB-KW"/>
</dbReference>
<sequence>MSDSSDPEDESLLDLLRSSLGLTKKQDGSISPSTSVLRDAEGIASNAIDVAISCAGTVAAAKSLYASMREREYTTAAWSAHELHPDARDEGTVRFVFAMDLLNFSFWSERSEGSRYAVRYRGRRWTGYWGLVAALRRAEEEGVPVTDPSFWYSAEGKGDGKGEGRLDDEANGEGKVEGRSEGEGGEMQVDGEREEGEEQRNGLQREWPHLTREVMKHVFRGEGEEEMPLLDERLEVLWEAGRVLEEEFDGSVVNLIQAAGGSAGKLVNLLAHHFKCFRDESEFEGKRVRFLKRAQIFVADLWAAFDGTSYGAFDDIDCITMFADYRVPQQLHSLGCISYSPPLDYAVRSLKSIEPGSSWECQLRGCSIWTVELIRREILKEHPDAKVNAILIDFFLYDLAKERESAGEESIPHHRTRSIWY</sequence>
<dbReference type="EC" id="3.2.2.-" evidence="6"/>
<evidence type="ECO:0000256" key="1">
    <source>
        <dbReference type="ARBA" id="ARBA00022801"/>
    </source>
</evidence>
<proteinExistence type="inferred from homology"/>
<protein>
    <recommendedName>
        <fullName evidence="3 6">Queuosine 5'-phosphate N-glycosylase/hydrolase</fullName>
        <ecNumber evidence="6">3.2.2.-</ecNumber>
    </recommendedName>
    <alternativeName>
        <fullName evidence="4 6">Queuosine-nucleotide N-glycosylase/hydrolase</fullName>
    </alternativeName>
</protein>
<evidence type="ECO:0000256" key="3">
    <source>
        <dbReference type="ARBA" id="ARBA00035306"/>
    </source>
</evidence>
<dbReference type="AlphaFoldDB" id="A0A9P4MGN0"/>
<organism evidence="8 9">
    <name type="scientific">Myriangium duriaei CBS 260.36</name>
    <dbReference type="NCBI Taxonomy" id="1168546"/>
    <lineage>
        <taxon>Eukaryota</taxon>
        <taxon>Fungi</taxon>
        <taxon>Dikarya</taxon>
        <taxon>Ascomycota</taxon>
        <taxon>Pezizomycotina</taxon>
        <taxon>Dothideomycetes</taxon>
        <taxon>Dothideomycetidae</taxon>
        <taxon>Myriangiales</taxon>
        <taxon>Myriangiaceae</taxon>
        <taxon>Myriangium</taxon>
    </lineage>
</organism>